<dbReference type="Proteomes" id="UP000440367">
    <property type="component" value="Unassembled WGS sequence"/>
</dbReference>
<evidence type="ECO:0000313" key="2">
    <source>
        <dbReference type="Proteomes" id="UP000440367"/>
    </source>
</evidence>
<reference evidence="1 2" key="1">
    <citation type="submission" date="2018-08" db="EMBL/GenBank/DDBJ databases">
        <title>Genomic investigation of the strawberry pathogen Phytophthora fragariae indicates pathogenicity is determined by transcriptional variation in three key races.</title>
        <authorList>
            <person name="Adams T.M."/>
            <person name="Armitage A.D."/>
            <person name="Sobczyk M.K."/>
            <person name="Bates H.J."/>
            <person name="Dunwell J.M."/>
            <person name="Nellist C.F."/>
            <person name="Harrison R.J."/>
        </authorList>
    </citation>
    <scope>NUCLEOTIDE SEQUENCE [LARGE SCALE GENOMIC DNA]</scope>
    <source>
        <strain evidence="1 2">BC-1</strain>
    </source>
</reference>
<evidence type="ECO:0000313" key="1">
    <source>
        <dbReference type="EMBL" id="KAE9202674.1"/>
    </source>
</evidence>
<accession>A0A6A3XRE3</accession>
<protein>
    <submittedName>
        <fullName evidence="1">Uncharacterized protein</fullName>
    </submittedName>
</protein>
<sequence length="189" mass="21397">MGDTSTLGRAFEAVADALARTDGGDSCVAVWPATAGGFVGELQVLKDREWRRMLRVGLRLATISEDVKEIHVYCFGNDVVHGGLVVSSMRLVQESQTTRRGDLQVWKVLKTPRVVRRRVDVLAEIESVPGAIAAQDALDYDLRWIEEVEEDNHLRWTMFGEPSTPAGVGVRTRYQQRKQKRARSKWKFW</sequence>
<comment type="caution">
    <text evidence="1">The sequence shown here is derived from an EMBL/GenBank/DDBJ whole genome shotgun (WGS) entry which is preliminary data.</text>
</comment>
<dbReference type="EMBL" id="QXGD01001602">
    <property type="protein sequence ID" value="KAE9202674.1"/>
    <property type="molecule type" value="Genomic_DNA"/>
</dbReference>
<proteinExistence type="predicted"/>
<name>A0A6A3XRE3_9STRA</name>
<organism evidence="1 2">
    <name type="scientific">Phytophthora fragariae</name>
    <dbReference type="NCBI Taxonomy" id="53985"/>
    <lineage>
        <taxon>Eukaryota</taxon>
        <taxon>Sar</taxon>
        <taxon>Stramenopiles</taxon>
        <taxon>Oomycota</taxon>
        <taxon>Peronosporomycetes</taxon>
        <taxon>Peronosporales</taxon>
        <taxon>Peronosporaceae</taxon>
        <taxon>Phytophthora</taxon>
    </lineage>
</organism>
<dbReference type="AlphaFoldDB" id="A0A6A3XRE3"/>
<gene>
    <name evidence="1" type="ORF">PF002_g21174</name>
</gene>